<keyword evidence="1" id="KW-0812">Transmembrane</keyword>
<evidence type="ECO:0000313" key="3">
    <source>
        <dbReference type="Proteomes" id="UP000322822"/>
    </source>
</evidence>
<dbReference type="InterPro" id="IPR029045">
    <property type="entry name" value="ClpP/crotonase-like_dom_sf"/>
</dbReference>
<reference evidence="2 3" key="1">
    <citation type="submission" date="2019-09" db="EMBL/GenBank/DDBJ databases">
        <title>FDA dAtabase for Regulatory Grade micrObial Sequences (FDA-ARGOS): Supporting development and validation of Infectious Disease Dx tests.</title>
        <authorList>
            <person name="Sciortino C."/>
            <person name="Tallon L."/>
            <person name="Sadzewicz L."/>
            <person name="Vavikolanu K."/>
            <person name="Mehta A."/>
            <person name="Aluvathingal J."/>
            <person name="Nadendla S."/>
            <person name="Nandy P."/>
            <person name="Geyer C."/>
            <person name="Yan Y."/>
            <person name="Sichtig H."/>
        </authorList>
    </citation>
    <scope>NUCLEOTIDE SEQUENCE [LARGE SCALE GENOMIC DNA]</scope>
    <source>
        <strain evidence="2 3">FDAARGOS_664</strain>
    </source>
</reference>
<evidence type="ECO:0000313" key="2">
    <source>
        <dbReference type="EMBL" id="QET04848.1"/>
    </source>
</evidence>
<accession>A0A5P2HAS2</accession>
<sequence>MVRTAKVTNIVLSAFCGLVLGYVALRGMPAAQASLPVMLLVIAALNIRVLSRHVSEAGKVGPPPPPDSRYAMPMPAFAVALSSEDPAVAAEPALSRSYLMRHWRGDFSLPVSYWVNGALAWVAWAIVLEAFGWVYYSIDSLRLYSMLYVVIFCAVPVWSMWLYMGVWRAADRHDGRGGAPLWSSLARFTVIVCATMTAIQAARHAGWLQEYAAIAVGNDPIGKIYVRPTDDGEAIVVTGTLREGAAQRVLRMVDQSPDARTLILNSTGGRLGEARMLADGIRRRALDTYVSKECSSACTYVLMAGRKRMAGPKAKIGFHRATSFNGNGVEEDPAAVASMLRYYRAAGLPEDFIARVGKTPATTFWYPSRDELIGAGVLSRPKAGADEG</sequence>
<feature type="transmembrane region" description="Helical" evidence="1">
    <location>
        <begin position="31"/>
        <end position="50"/>
    </location>
</feature>
<feature type="transmembrane region" description="Helical" evidence="1">
    <location>
        <begin position="111"/>
        <end position="136"/>
    </location>
</feature>
<gene>
    <name evidence="2" type="ORF">FOB72_22490</name>
</gene>
<protein>
    <submittedName>
        <fullName evidence="2">Uncharacterized protein</fullName>
    </submittedName>
</protein>
<organism evidence="2 3">
    <name type="scientific">Cupriavidus pauculus</name>
    <dbReference type="NCBI Taxonomy" id="82633"/>
    <lineage>
        <taxon>Bacteria</taxon>
        <taxon>Pseudomonadati</taxon>
        <taxon>Pseudomonadota</taxon>
        <taxon>Betaproteobacteria</taxon>
        <taxon>Burkholderiales</taxon>
        <taxon>Burkholderiaceae</taxon>
        <taxon>Cupriavidus</taxon>
    </lineage>
</organism>
<dbReference type="RefSeq" id="WP_150374911.1">
    <property type="nucleotide sequence ID" value="NZ_CP044067.1"/>
</dbReference>
<feature type="transmembrane region" description="Helical" evidence="1">
    <location>
        <begin position="142"/>
        <end position="163"/>
    </location>
</feature>
<dbReference type="SUPFAM" id="SSF52096">
    <property type="entry name" value="ClpP/crotonase"/>
    <property type="match status" value="1"/>
</dbReference>
<evidence type="ECO:0000256" key="1">
    <source>
        <dbReference type="SAM" id="Phobius"/>
    </source>
</evidence>
<keyword evidence="1" id="KW-1133">Transmembrane helix</keyword>
<feature type="transmembrane region" description="Helical" evidence="1">
    <location>
        <begin position="7"/>
        <end position="25"/>
    </location>
</feature>
<dbReference type="AlphaFoldDB" id="A0A5P2HAS2"/>
<dbReference type="Proteomes" id="UP000322822">
    <property type="component" value="Chromosome 2"/>
</dbReference>
<dbReference type="EMBL" id="CP044067">
    <property type="protein sequence ID" value="QET04848.1"/>
    <property type="molecule type" value="Genomic_DNA"/>
</dbReference>
<dbReference type="OrthoDB" id="5935280at2"/>
<name>A0A5P2HAS2_9BURK</name>
<dbReference type="Gene3D" id="3.90.226.10">
    <property type="entry name" value="2-enoyl-CoA Hydratase, Chain A, domain 1"/>
    <property type="match status" value="1"/>
</dbReference>
<proteinExistence type="predicted"/>
<keyword evidence="1" id="KW-0472">Membrane</keyword>